<evidence type="ECO:0000313" key="1">
    <source>
        <dbReference type="EMBL" id="QCD86374.1"/>
    </source>
</evidence>
<keyword evidence="2" id="KW-1185">Reference proteome</keyword>
<organism evidence="1 2">
    <name type="scientific">Vigna unguiculata</name>
    <name type="common">Cowpea</name>
    <dbReference type="NCBI Taxonomy" id="3917"/>
    <lineage>
        <taxon>Eukaryota</taxon>
        <taxon>Viridiplantae</taxon>
        <taxon>Streptophyta</taxon>
        <taxon>Embryophyta</taxon>
        <taxon>Tracheophyta</taxon>
        <taxon>Spermatophyta</taxon>
        <taxon>Magnoliopsida</taxon>
        <taxon>eudicotyledons</taxon>
        <taxon>Gunneridae</taxon>
        <taxon>Pentapetalae</taxon>
        <taxon>rosids</taxon>
        <taxon>fabids</taxon>
        <taxon>Fabales</taxon>
        <taxon>Fabaceae</taxon>
        <taxon>Papilionoideae</taxon>
        <taxon>50 kb inversion clade</taxon>
        <taxon>NPAAA clade</taxon>
        <taxon>indigoferoid/millettioid clade</taxon>
        <taxon>Phaseoleae</taxon>
        <taxon>Vigna</taxon>
    </lineage>
</organism>
<dbReference type="EMBL" id="CP039347">
    <property type="protein sequence ID" value="QCD86374.1"/>
    <property type="molecule type" value="Genomic_DNA"/>
</dbReference>
<evidence type="ECO:0000313" key="2">
    <source>
        <dbReference type="Proteomes" id="UP000501690"/>
    </source>
</evidence>
<reference evidence="1 2" key="1">
    <citation type="submission" date="2019-04" db="EMBL/GenBank/DDBJ databases">
        <title>An improved genome assembly and genetic linkage map for asparagus bean, Vigna unguiculata ssp. sesquipedialis.</title>
        <authorList>
            <person name="Xia Q."/>
            <person name="Zhang R."/>
            <person name="Dong Y."/>
        </authorList>
    </citation>
    <scope>NUCLEOTIDE SEQUENCE [LARGE SCALE GENOMIC DNA]</scope>
    <source>
        <tissue evidence="1">Leaf</tissue>
    </source>
</reference>
<dbReference type="AlphaFoldDB" id="A0A4D6LDN2"/>
<accession>A0A4D6LDN2</accession>
<gene>
    <name evidence="1" type="ORF">DEO72_LG3g895</name>
</gene>
<name>A0A4D6LDN2_VIGUN</name>
<dbReference type="Proteomes" id="UP000501690">
    <property type="component" value="Linkage Group LG3"/>
</dbReference>
<proteinExistence type="predicted"/>
<sequence>MRGGRESEGGFEAGAVVTKLRCRDDEEDDGEKMEVLHRGGSAVFSGVVARRCLREKMEARALQVQFRRGQVRWRWRLKMVVAVVVGASPAMVWRCGGGCHGGGRRKEN</sequence>
<protein>
    <submittedName>
        <fullName evidence="1">Uncharacterized protein</fullName>
    </submittedName>
</protein>